<feature type="domain" description="KilA-N DNA-binding" evidence="1">
    <location>
        <begin position="12"/>
        <end position="56"/>
    </location>
</feature>
<feature type="non-terminal residue" evidence="2">
    <location>
        <position position="57"/>
    </location>
</feature>
<reference evidence="2" key="1">
    <citation type="submission" date="2021-06" db="EMBL/GenBank/DDBJ databases">
        <title>Collection of gut derived symbiotic bacterial strains cultured from healthy donors.</title>
        <authorList>
            <person name="Lin H."/>
            <person name="Littmann E."/>
            <person name="Pamer E.G."/>
        </authorList>
    </citation>
    <scope>NUCLEOTIDE SEQUENCE</scope>
    <source>
        <strain evidence="2">MSK.21.74</strain>
    </source>
</reference>
<dbReference type="Pfam" id="PF10543">
    <property type="entry name" value="ORF6N"/>
    <property type="match status" value="1"/>
</dbReference>
<dbReference type="RefSeq" id="WP_217759750.1">
    <property type="nucleotide sequence ID" value="NZ_JAHOEI010000205.1"/>
</dbReference>
<proteinExistence type="predicted"/>
<comment type="caution">
    <text evidence="2">The sequence shown here is derived from an EMBL/GenBank/DDBJ whole genome shotgun (WGS) entry which is preliminary data.</text>
</comment>
<evidence type="ECO:0000313" key="3">
    <source>
        <dbReference type="Proteomes" id="UP001196765"/>
    </source>
</evidence>
<dbReference type="InterPro" id="IPR018873">
    <property type="entry name" value="KilA-N_DNA-bd_domain"/>
</dbReference>
<evidence type="ECO:0000259" key="1">
    <source>
        <dbReference type="Pfam" id="PF10543"/>
    </source>
</evidence>
<gene>
    <name evidence="2" type="ORF">KSW82_16835</name>
</gene>
<dbReference type="AlphaFoldDB" id="A0AAW4N5Q1"/>
<protein>
    <submittedName>
        <fullName evidence="2">ORF6N domain-containing protein</fullName>
    </submittedName>
</protein>
<dbReference type="Proteomes" id="UP001196765">
    <property type="component" value="Unassembled WGS sequence"/>
</dbReference>
<evidence type="ECO:0000313" key="2">
    <source>
        <dbReference type="EMBL" id="MBV3389375.1"/>
    </source>
</evidence>
<name>A0AAW4N5Q1_9BACT</name>
<sequence length="57" mass="6590">MGQKEDIEKVTSKIILIRDTQVIIDRDVAELYGVTTREINQALKNNPRKFPSDFVIE</sequence>
<accession>A0AAW4N5Q1</accession>
<dbReference type="EMBL" id="JAHOEI010000205">
    <property type="protein sequence ID" value="MBV3389375.1"/>
    <property type="molecule type" value="Genomic_DNA"/>
</dbReference>
<organism evidence="2 3">
    <name type="scientific">Segatella copri</name>
    <dbReference type="NCBI Taxonomy" id="165179"/>
    <lineage>
        <taxon>Bacteria</taxon>
        <taxon>Pseudomonadati</taxon>
        <taxon>Bacteroidota</taxon>
        <taxon>Bacteroidia</taxon>
        <taxon>Bacteroidales</taxon>
        <taxon>Prevotellaceae</taxon>
        <taxon>Segatella</taxon>
    </lineage>
</organism>